<protein>
    <recommendedName>
        <fullName evidence="4">Colicin import membrane protein</fullName>
    </recommendedName>
</protein>
<accession>A0A919Y568</accession>
<keyword evidence="3" id="KW-1185">Reference proteome</keyword>
<dbReference type="Proteomes" id="UP000678895">
    <property type="component" value="Unassembled WGS sequence"/>
</dbReference>
<evidence type="ECO:0000256" key="1">
    <source>
        <dbReference type="SAM" id="SignalP"/>
    </source>
</evidence>
<dbReference type="EMBL" id="BORS01000032">
    <property type="protein sequence ID" value="GIO45141.1"/>
    <property type="molecule type" value="Genomic_DNA"/>
</dbReference>
<evidence type="ECO:0008006" key="4">
    <source>
        <dbReference type="Google" id="ProtNLM"/>
    </source>
</evidence>
<name>A0A919Y568_9BACL</name>
<sequence>MSHSLFKNCLTRAVICSVLLSLVLSFTGAFPSYAALSSSWDEAITSIDKLYDSSQSLESSNKAAKQQIQLLRKENNERLKSINTQVKLIDKTYLDRLKAEADSIRQKHAPLLAEYTALGKKTSEARKNKDNKTVLLYDLKRNRIKAEAASARQSIKQKQEAYSSAKKHTAAKAKLVKDAIIRVPAIKKQITAENQQITALNKSKTEANKRYKAAVKQGDAPAAKAELAVIVDILKQIQTSQQKIMKYEQSIAAMLNSAEARLPN</sequence>
<reference evidence="2" key="1">
    <citation type="submission" date="2021-03" db="EMBL/GenBank/DDBJ databases">
        <title>Antimicrobial resistance genes in bacteria isolated from Japanese honey, and their potential for conferring macrolide and lincosamide resistance in the American foulbrood pathogen Paenibacillus larvae.</title>
        <authorList>
            <person name="Okamoto M."/>
            <person name="Kumagai M."/>
            <person name="Kanamori H."/>
            <person name="Takamatsu D."/>
        </authorList>
    </citation>
    <scope>NUCLEOTIDE SEQUENCE</scope>
    <source>
        <strain evidence="2">J41TS4</strain>
    </source>
</reference>
<evidence type="ECO:0000313" key="2">
    <source>
        <dbReference type="EMBL" id="GIO45141.1"/>
    </source>
</evidence>
<organism evidence="2 3">
    <name type="scientific">Paenibacillus apis</name>
    <dbReference type="NCBI Taxonomy" id="1792174"/>
    <lineage>
        <taxon>Bacteria</taxon>
        <taxon>Bacillati</taxon>
        <taxon>Bacillota</taxon>
        <taxon>Bacilli</taxon>
        <taxon>Bacillales</taxon>
        <taxon>Paenibacillaceae</taxon>
        <taxon>Paenibacillus</taxon>
    </lineage>
</organism>
<feature type="signal peptide" evidence="1">
    <location>
        <begin position="1"/>
        <end position="34"/>
    </location>
</feature>
<proteinExistence type="predicted"/>
<dbReference type="AlphaFoldDB" id="A0A919Y568"/>
<feature type="chain" id="PRO_5037760131" description="Colicin import membrane protein" evidence="1">
    <location>
        <begin position="35"/>
        <end position="264"/>
    </location>
</feature>
<evidence type="ECO:0000313" key="3">
    <source>
        <dbReference type="Proteomes" id="UP000678895"/>
    </source>
</evidence>
<comment type="caution">
    <text evidence="2">The sequence shown here is derived from an EMBL/GenBank/DDBJ whole genome shotgun (WGS) entry which is preliminary data.</text>
</comment>
<gene>
    <name evidence="2" type="ORF">J41TS4_48990</name>
</gene>
<dbReference type="RefSeq" id="WP_301630918.1">
    <property type="nucleotide sequence ID" value="NZ_BORS01000032.1"/>
</dbReference>
<keyword evidence="1" id="KW-0732">Signal</keyword>